<accession>A0A452Y4L1</accession>
<reference evidence="2" key="5">
    <citation type="journal article" date="2021" name="G3 (Bethesda)">
        <title>Aegilops tauschii genome assembly Aet v5.0 features greater sequence contiguity and improved annotation.</title>
        <authorList>
            <person name="Wang L."/>
            <person name="Zhu T."/>
            <person name="Rodriguez J.C."/>
            <person name="Deal K.R."/>
            <person name="Dubcovsky J."/>
            <person name="McGuire P.E."/>
            <person name="Lux T."/>
            <person name="Spannagl M."/>
            <person name="Mayer K.F.X."/>
            <person name="Baldrich P."/>
            <person name="Meyers B.C."/>
            <person name="Huo N."/>
            <person name="Gu Y.Q."/>
            <person name="Zhou H."/>
            <person name="Devos K.M."/>
            <person name="Bennetzen J.L."/>
            <person name="Unver T."/>
            <person name="Budak H."/>
            <person name="Gulick P.J."/>
            <person name="Galiba G."/>
            <person name="Kalapos B."/>
            <person name="Nelson D.R."/>
            <person name="Li P."/>
            <person name="You F.M."/>
            <person name="Luo M.C."/>
            <person name="Dvorak J."/>
        </authorList>
    </citation>
    <scope>NUCLEOTIDE SEQUENCE [LARGE SCALE GENOMIC DNA]</scope>
    <source>
        <strain evidence="2">cv. AL8/78</strain>
    </source>
</reference>
<keyword evidence="3" id="KW-1185">Reference proteome</keyword>
<reference evidence="2" key="3">
    <citation type="journal article" date="2017" name="Nature">
        <title>Genome sequence of the progenitor of the wheat D genome Aegilops tauschii.</title>
        <authorList>
            <person name="Luo M.C."/>
            <person name="Gu Y.Q."/>
            <person name="Puiu D."/>
            <person name="Wang H."/>
            <person name="Twardziok S.O."/>
            <person name="Deal K.R."/>
            <person name="Huo N."/>
            <person name="Zhu T."/>
            <person name="Wang L."/>
            <person name="Wang Y."/>
            <person name="McGuire P.E."/>
            <person name="Liu S."/>
            <person name="Long H."/>
            <person name="Ramasamy R.K."/>
            <person name="Rodriguez J.C."/>
            <person name="Van S.L."/>
            <person name="Yuan L."/>
            <person name="Wang Z."/>
            <person name="Xia Z."/>
            <person name="Xiao L."/>
            <person name="Anderson O.D."/>
            <person name="Ouyang S."/>
            <person name="Liang Y."/>
            <person name="Zimin A.V."/>
            <person name="Pertea G."/>
            <person name="Qi P."/>
            <person name="Bennetzen J.L."/>
            <person name="Dai X."/>
            <person name="Dawson M.W."/>
            <person name="Muller H.G."/>
            <person name="Kugler K."/>
            <person name="Rivarola-Duarte L."/>
            <person name="Spannagl M."/>
            <person name="Mayer K.F.X."/>
            <person name="Lu F.H."/>
            <person name="Bevan M.W."/>
            <person name="Leroy P."/>
            <person name="Li P."/>
            <person name="You F.M."/>
            <person name="Sun Q."/>
            <person name="Liu Z."/>
            <person name="Lyons E."/>
            <person name="Wicker T."/>
            <person name="Salzberg S.L."/>
            <person name="Devos K.M."/>
            <person name="Dvorak J."/>
        </authorList>
    </citation>
    <scope>NUCLEOTIDE SEQUENCE [LARGE SCALE GENOMIC DNA]</scope>
    <source>
        <strain evidence="2">cv. AL8/78</strain>
    </source>
</reference>
<evidence type="ECO:0000313" key="3">
    <source>
        <dbReference type="Proteomes" id="UP000015105"/>
    </source>
</evidence>
<dbReference type="Proteomes" id="UP000015105">
    <property type="component" value="Chromosome 1D"/>
</dbReference>
<reference evidence="3" key="1">
    <citation type="journal article" date="2014" name="Science">
        <title>Ancient hybridizations among the ancestral genomes of bread wheat.</title>
        <authorList>
            <consortium name="International Wheat Genome Sequencing Consortium,"/>
            <person name="Marcussen T."/>
            <person name="Sandve S.R."/>
            <person name="Heier L."/>
            <person name="Spannagl M."/>
            <person name="Pfeifer M."/>
            <person name="Jakobsen K.S."/>
            <person name="Wulff B.B."/>
            <person name="Steuernagel B."/>
            <person name="Mayer K.F."/>
            <person name="Olsen O.A."/>
        </authorList>
    </citation>
    <scope>NUCLEOTIDE SEQUENCE [LARGE SCALE GENOMIC DNA]</scope>
    <source>
        <strain evidence="3">cv. AL8/78</strain>
    </source>
</reference>
<feature type="region of interest" description="Disordered" evidence="1">
    <location>
        <begin position="1"/>
        <end position="62"/>
    </location>
</feature>
<reference evidence="3" key="2">
    <citation type="journal article" date="2017" name="Nat. Plants">
        <title>The Aegilops tauschii genome reveals multiple impacts of transposons.</title>
        <authorList>
            <person name="Zhao G."/>
            <person name="Zou C."/>
            <person name="Li K."/>
            <person name="Wang K."/>
            <person name="Li T."/>
            <person name="Gao L."/>
            <person name="Zhang X."/>
            <person name="Wang H."/>
            <person name="Yang Z."/>
            <person name="Liu X."/>
            <person name="Jiang W."/>
            <person name="Mao L."/>
            <person name="Kong X."/>
            <person name="Jiao Y."/>
            <person name="Jia J."/>
        </authorList>
    </citation>
    <scope>NUCLEOTIDE SEQUENCE [LARGE SCALE GENOMIC DNA]</scope>
    <source>
        <strain evidence="3">cv. AL8/78</strain>
    </source>
</reference>
<name>A0A452Y4L1_AEGTS</name>
<dbReference type="AlphaFoldDB" id="A0A452Y4L1"/>
<sequence length="111" mass="12416">MQGRGGGMRTEGQNGGVDEREQHQHRRLPLRRRRAPRRRIVELRGGGGRHGRGDGEGSNRAGGEAGFASCVQRCWFWESAASNGAGRGIELLRYCRIDHVNKKYTFSSCVY</sequence>
<protein>
    <submittedName>
        <fullName evidence="2">Uncharacterized protein</fullName>
    </submittedName>
</protein>
<feature type="compositionally biased region" description="Basic residues" evidence="1">
    <location>
        <begin position="23"/>
        <end position="38"/>
    </location>
</feature>
<dbReference type="Gramene" id="AET1Gv20289100.9">
    <property type="protein sequence ID" value="AET1Gv20289100.9"/>
    <property type="gene ID" value="AET1Gv20289100"/>
</dbReference>
<evidence type="ECO:0000313" key="2">
    <source>
        <dbReference type="EnsemblPlants" id="AET1Gv20289100.9"/>
    </source>
</evidence>
<organism evidence="2 3">
    <name type="scientific">Aegilops tauschii subsp. strangulata</name>
    <name type="common">Goatgrass</name>
    <dbReference type="NCBI Taxonomy" id="200361"/>
    <lineage>
        <taxon>Eukaryota</taxon>
        <taxon>Viridiplantae</taxon>
        <taxon>Streptophyta</taxon>
        <taxon>Embryophyta</taxon>
        <taxon>Tracheophyta</taxon>
        <taxon>Spermatophyta</taxon>
        <taxon>Magnoliopsida</taxon>
        <taxon>Liliopsida</taxon>
        <taxon>Poales</taxon>
        <taxon>Poaceae</taxon>
        <taxon>BOP clade</taxon>
        <taxon>Pooideae</taxon>
        <taxon>Triticodae</taxon>
        <taxon>Triticeae</taxon>
        <taxon>Triticinae</taxon>
        <taxon>Aegilops</taxon>
    </lineage>
</organism>
<evidence type="ECO:0000256" key="1">
    <source>
        <dbReference type="SAM" id="MobiDB-lite"/>
    </source>
</evidence>
<proteinExistence type="predicted"/>
<feature type="compositionally biased region" description="Gly residues" evidence="1">
    <location>
        <begin position="1"/>
        <end position="15"/>
    </location>
</feature>
<dbReference type="EnsemblPlants" id="AET1Gv20289100.9">
    <property type="protein sequence ID" value="AET1Gv20289100.9"/>
    <property type="gene ID" value="AET1Gv20289100"/>
</dbReference>
<reference evidence="2" key="4">
    <citation type="submission" date="2019-03" db="UniProtKB">
        <authorList>
            <consortium name="EnsemblPlants"/>
        </authorList>
    </citation>
    <scope>IDENTIFICATION</scope>
</reference>